<dbReference type="Proteomes" id="UP001595872">
    <property type="component" value="Unassembled WGS sequence"/>
</dbReference>
<feature type="compositionally biased region" description="Basic and acidic residues" evidence="1">
    <location>
        <begin position="39"/>
        <end position="51"/>
    </location>
</feature>
<feature type="compositionally biased region" description="Basic and acidic residues" evidence="1">
    <location>
        <begin position="22"/>
        <end position="31"/>
    </location>
</feature>
<dbReference type="EMBL" id="JBHSIT010000005">
    <property type="protein sequence ID" value="MFC4909529.1"/>
    <property type="molecule type" value="Genomic_DNA"/>
</dbReference>
<dbReference type="Pfam" id="PF10009">
    <property type="entry name" value="DUF2252"/>
    <property type="match status" value="1"/>
</dbReference>
<evidence type="ECO:0000313" key="2">
    <source>
        <dbReference type="EMBL" id="MFC4909529.1"/>
    </source>
</evidence>
<evidence type="ECO:0000313" key="3">
    <source>
        <dbReference type="Proteomes" id="UP001595872"/>
    </source>
</evidence>
<comment type="caution">
    <text evidence="2">The sequence shown here is derived from an EMBL/GenBank/DDBJ whole genome shotgun (WGS) entry which is preliminary data.</text>
</comment>
<evidence type="ECO:0000256" key="1">
    <source>
        <dbReference type="SAM" id="MobiDB-lite"/>
    </source>
</evidence>
<keyword evidence="3" id="KW-1185">Reference proteome</keyword>
<proteinExistence type="predicted"/>
<reference evidence="3" key="1">
    <citation type="journal article" date="2019" name="Int. J. Syst. Evol. Microbiol.">
        <title>The Global Catalogue of Microorganisms (GCM) 10K type strain sequencing project: providing services to taxonomists for standard genome sequencing and annotation.</title>
        <authorList>
            <consortium name="The Broad Institute Genomics Platform"/>
            <consortium name="The Broad Institute Genome Sequencing Center for Infectious Disease"/>
            <person name="Wu L."/>
            <person name="Ma J."/>
        </authorList>
    </citation>
    <scope>NUCLEOTIDE SEQUENCE [LARGE SCALE GENOMIC DNA]</scope>
    <source>
        <strain evidence="3">KLKA75</strain>
    </source>
</reference>
<protein>
    <submittedName>
        <fullName evidence="2">DUF2252 domain-containing protein</fullName>
    </submittedName>
</protein>
<sequence>MAKARAAASERTRLSAGGGHPTPDERAELGRAARAAVPRSEHAVYEPDAKRPDPVDVLEAQSATRVPELVPIRYGRMLESPFRFYRGAAAIMAADLGTAPHTGIAAQLCGDAHLLNFRLLASPERHLIFDINDFDETLPGPWEWDVKRLATSLVIAGRANGFPRRTRRTIVRAAVAGYRERTHELAAMRTLDVWYAMDDAGRLDAIRSDRLGRAARRRASQAASQARRRTSMQAYRKLTVVDGGRRRIAPDPPLIVPIRDLLPGTAEAELEQSLRRLVDTYAESLTLDHRRLLRRFQIVDMARKVVGVGSVGTRCWIILLLGRDGDDPLLLQAKEAGESVLAPFTTAFAGAGREENGREENQGRRVVAGQRLMQAASDIFLGWERAEGFDGRRRDFYVRQLRDWKGIAQPESMSPALMTAFGRLCGASLARAHARSGDAIAVAAYLGRADVFDRACAEFAEAYADQNERDHRALRTAVLEGRVIAESA</sequence>
<dbReference type="PANTHER" id="PTHR39441">
    <property type="entry name" value="DUF2252 DOMAIN-CONTAINING PROTEIN"/>
    <property type="match status" value="1"/>
</dbReference>
<name>A0ABV9U130_9ACTN</name>
<dbReference type="PANTHER" id="PTHR39441:SF1">
    <property type="entry name" value="DUF2252 DOMAIN-CONTAINING PROTEIN"/>
    <property type="match status" value="1"/>
</dbReference>
<feature type="region of interest" description="Disordered" evidence="1">
    <location>
        <begin position="1"/>
        <end position="51"/>
    </location>
</feature>
<accession>A0ABV9U130</accession>
<dbReference type="RefSeq" id="WP_378257107.1">
    <property type="nucleotide sequence ID" value="NZ_JBHSIT010000005.1"/>
</dbReference>
<gene>
    <name evidence="2" type="ORF">ACFPCY_19560</name>
</gene>
<organism evidence="2 3">
    <name type="scientific">Actinomadura gamaensis</name>
    <dbReference type="NCBI Taxonomy" id="1763541"/>
    <lineage>
        <taxon>Bacteria</taxon>
        <taxon>Bacillati</taxon>
        <taxon>Actinomycetota</taxon>
        <taxon>Actinomycetes</taxon>
        <taxon>Streptosporangiales</taxon>
        <taxon>Thermomonosporaceae</taxon>
        <taxon>Actinomadura</taxon>
    </lineage>
</organism>
<dbReference type="InterPro" id="IPR018721">
    <property type="entry name" value="DUF2252"/>
</dbReference>